<feature type="domain" description="Lipid/polyisoprenoid-binding YceI-like" evidence="1">
    <location>
        <begin position="8"/>
        <end position="82"/>
    </location>
</feature>
<dbReference type="InterPro" id="IPR007372">
    <property type="entry name" value="Lipid/polyisoprenoid-bd_YceI"/>
</dbReference>
<dbReference type="EMBL" id="CYPS01000008">
    <property type="protein sequence ID" value="CUH41640.1"/>
    <property type="molecule type" value="Genomic_DNA"/>
</dbReference>
<dbReference type="AlphaFoldDB" id="A0A0P1E0S6"/>
<gene>
    <name evidence="2" type="ORF">RUM4293_00517</name>
</gene>
<dbReference type="Gene3D" id="2.40.128.110">
    <property type="entry name" value="Lipid/polyisoprenoid-binding, YceI-like"/>
    <property type="match status" value="1"/>
</dbReference>
<evidence type="ECO:0000313" key="2">
    <source>
        <dbReference type="EMBL" id="CUH41640.1"/>
    </source>
</evidence>
<evidence type="ECO:0000259" key="1">
    <source>
        <dbReference type="Pfam" id="PF04264"/>
    </source>
</evidence>
<proteinExistence type="predicted"/>
<dbReference type="SUPFAM" id="SSF101874">
    <property type="entry name" value="YceI-like"/>
    <property type="match status" value="1"/>
</dbReference>
<sequence length="89" mass="9675">MQTGASTLQMIGDLTIKDQTKPATLEIDLTFMGEHPLAGFFDYYKGDWVAVEAAGQLLRSEYGVGMFAPGTSDLVQLKISAEMRAGGWE</sequence>
<organism evidence="2 3">
    <name type="scientific">Ruegeria atlantica</name>
    <dbReference type="NCBI Taxonomy" id="81569"/>
    <lineage>
        <taxon>Bacteria</taxon>
        <taxon>Pseudomonadati</taxon>
        <taxon>Pseudomonadota</taxon>
        <taxon>Alphaproteobacteria</taxon>
        <taxon>Rhodobacterales</taxon>
        <taxon>Roseobacteraceae</taxon>
        <taxon>Ruegeria</taxon>
    </lineage>
</organism>
<accession>A0A0P1E0S6</accession>
<dbReference type="Pfam" id="PF04264">
    <property type="entry name" value="YceI"/>
    <property type="match status" value="1"/>
</dbReference>
<name>A0A0P1E0S6_9RHOB</name>
<dbReference type="Proteomes" id="UP000050786">
    <property type="component" value="Unassembled WGS sequence"/>
</dbReference>
<dbReference type="InterPro" id="IPR036761">
    <property type="entry name" value="TTHA0802/YceI-like_sf"/>
</dbReference>
<evidence type="ECO:0000313" key="3">
    <source>
        <dbReference type="Proteomes" id="UP000050786"/>
    </source>
</evidence>
<keyword evidence="3" id="KW-1185">Reference proteome</keyword>
<protein>
    <recommendedName>
        <fullName evidence="1">Lipid/polyisoprenoid-binding YceI-like domain-containing protein</fullName>
    </recommendedName>
</protein>
<reference evidence="3" key="1">
    <citation type="submission" date="2015-09" db="EMBL/GenBank/DDBJ databases">
        <authorList>
            <person name="Rodrigo-Torres L."/>
            <person name="Arahal D.R."/>
        </authorList>
    </citation>
    <scope>NUCLEOTIDE SEQUENCE [LARGE SCALE GENOMIC DNA]</scope>
    <source>
        <strain evidence="3">CECT 4293</strain>
    </source>
</reference>